<feature type="signal peptide" evidence="4">
    <location>
        <begin position="1"/>
        <end position="28"/>
    </location>
</feature>
<dbReference type="SMART" id="SM00060">
    <property type="entry name" value="FN3"/>
    <property type="match status" value="1"/>
</dbReference>
<organism evidence="6 7">
    <name type="scientific">Mycolicibacterium aichiense</name>
    <dbReference type="NCBI Taxonomy" id="1799"/>
    <lineage>
        <taxon>Bacteria</taxon>
        <taxon>Bacillati</taxon>
        <taxon>Actinomycetota</taxon>
        <taxon>Actinomycetes</taxon>
        <taxon>Mycobacteriales</taxon>
        <taxon>Mycobacteriaceae</taxon>
        <taxon>Mycolicibacterium</taxon>
    </lineage>
</organism>
<evidence type="ECO:0000256" key="2">
    <source>
        <dbReference type="ARBA" id="ARBA00023326"/>
    </source>
</evidence>
<evidence type="ECO:0000256" key="1">
    <source>
        <dbReference type="ARBA" id="ARBA00023295"/>
    </source>
</evidence>
<dbReference type="KEGG" id="maic:MAIC_25260"/>
<keyword evidence="1" id="KW-0378">Hydrolase</keyword>
<dbReference type="GO" id="GO:0016798">
    <property type="term" value="F:hydrolase activity, acting on glycosyl bonds"/>
    <property type="evidence" value="ECO:0007669"/>
    <property type="project" value="UniProtKB-KW"/>
</dbReference>
<dbReference type="AlphaFoldDB" id="A0AAD1HLP1"/>
<dbReference type="Gene3D" id="2.60.40.10">
    <property type="entry name" value="Immunoglobulins"/>
    <property type="match status" value="1"/>
</dbReference>
<reference evidence="6 7" key="1">
    <citation type="journal article" date="2019" name="Emerg. Microbes Infect.">
        <title>Comprehensive subspecies identification of 175 nontuberculous mycobacteria species based on 7547 genomic profiles.</title>
        <authorList>
            <person name="Matsumoto Y."/>
            <person name="Kinjo T."/>
            <person name="Motooka D."/>
            <person name="Nabeya D."/>
            <person name="Jung N."/>
            <person name="Uechi K."/>
            <person name="Horii T."/>
            <person name="Iida T."/>
            <person name="Fujita J."/>
            <person name="Nakamura S."/>
        </authorList>
    </citation>
    <scope>NUCLEOTIDE SEQUENCE [LARGE SCALE GENOMIC DNA]</scope>
    <source>
        <strain evidence="6 7">JCM 6376</strain>
    </source>
</reference>
<dbReference type="InterPro" id="IPR036116">
    <property type="entry name" value="FN3_sf"/>
</dbReference>
<keyword evidence="7" id="KW-1185">Reference proteome</keyword>
<dbReference type="InterPro" id="IPR013783">
    <property type="entry name" value="Ig-like_fold"/>
</dbReference>
<evidence type="ECO:0000256" key="3">
    <source>
        <dbReference type="SAM" id="MobiDB-lite"/>
    </source>
</evidence>
<dbReference type="EMBL" id="AP022561">
    <property type="protein sequence ID" value="BBX07723.1"/>
    <property type="molecule type" value="Genomic_DNA"/>
</dbReference>
<dbReference type="SUPFAM" id="SSF49265">
    <property type="entry name" value="Fibronectin type III"/>
    <property type="match status" value="1"/>
</dbReference>
<proteinExistence type="predicted"/>
<feature type="region of interest" description="Disordered" evidence="3">
    <location>
        <begin position="35"/>
        <end position="70"/>
    </location>
</feature>
<dbReference type="Proteomes" id="UP000467327">
    <property type="component" value="Chromosome"/>
</dbReference>
<accession>A0AAD1HLP1</accession>
<feature type="chain" id="PRO_5042067995" description="Fibronectin type-III domain-containing protein" evidence="4">
    <location>
        <begin position="29"/>
        <end position="492"/>
    </location>
</feature>
<gene>
    <name evidence="6" type="ORF">MAIC_25260</name>
</gene>
<dbReference type="GO" id="GO:0000272">
    <property type="term" value="P:polysaccharide catabolic process"/>
    <property type="evidence" value="ECO:0007669"/>
    <property type="project" value="UniProtKB-KW"/>
</dbReference>
<feature type="domain" description="Fibronectin type-III" evidence="5">
    <location>
        <begin position="289"/>
        <end position="380"/>
    </location>
</feature>
<keyword evidence="1" id="KW-0326">Glycosidase</keyword>
<sequence length="492" mass="52014">MSYSRYVGRVGGLAVALGIGAAIGTACAVASADDTGASSSRQHSQAGSSRQATGPRSAAVRPRVAAPRLAAGPRVAKARAAASPSAPGPTGTLEPVLLTVAQSGRERFRVTPAAAQAAASTPTGTWVDIINNHYDRIAQQGLGTYLGMNSPYGDDLVDPTGILDVAYNFSADKETVLTESFRFTAEPYTKPVWNWSIQNFDTVPSTNLDMYLVKIDPTSYAIVGVHKMTPGLFTVKYQGRDPYTEFVAIAVVKGTTIGEFDGVPDIVPIKPGDPGDPGNPGPGPGDGVPLTPPVLTTRDITAHSVELVPDKDGSDDTRVVGYNIYRDGVKVNDKVVSTIFTFTDEDLDADVTYTYTARSVDAGGKESLDSNALKVTTYSDAEKPGFLIRLRDKVRDYFVPNEDGQNGPFEVWIEATHNLVSVIPGAGALFDAVTIPIDLIQLVAAAVRGDRADVTDEVKDLGNDLVNAIGLPQTLKLFKAVDESAKASNGRL</sequence>
<keyword evidence="4" id="KW-0732">Signal</keyword>
<protein>
    <recommendedName>
        <fullName evidence="5">Fibronectin type-III domain-containing protein</fullName>
    </recommendedName>
</protein>
<evidence type="ECO:0000256" key="4">
    <source>
        <dbReference type="SAM" id="SignalP"/>
    </source>
</evidence>
<evidence type="ECO:0000313" key="6">
    <source>
        <dbReference type="EMBL" id="BBX07723.1"/>
    </source>
</evidence>
<feature type="region of interest" description="Disordered" evidence="3">
    <location>
        <begin position="268"/>
        <end position="289"/>
    </location>
</feature>
<name>A0AAD1HLP1_9MYCO</name>
<keyword evidence="2" id="KW-0624">Polysaccharide degradation</keyword>
<evidence type="ECO:0000259" key="5">
    <source>
        <dbReference type="PROSITE" id="PS50853"/>
    </source>
</evidence>
<dbReference type="InterPro" id="IPR003961">
    <property type="entry name" value="FN3_dom"/>
</dbReference>
<dbReference type="RefSeq" id="WP_115319883.1">
    <property type="nucleotide sequence ID" value="NZ_JACKTJ010000047.1"/>
</dbReference>
<dbReference type="PROSITE" id="PS51257">
    <property type="entry name" value="PROKAR_LIPOPROTEIN"/>
    <property type="match status" value="1"/>
</dbReference>
<evidence type="ECO:0000313" key="7">
    <source>
        <dbReference type="Proteomes" id="UP000467327"/>
    </source>
</evidence>
<keyword evidence="2" id="KW-0119">Carbohydrate metabolism</keyword>
<dbReference type="PROSITE" id="PS50853">
    <property type="entry name" value="FN3"/>
    <property type="match status" value="1"/>
</dbReference>